<gene>
    <name evidence="1" type="ORF">LCGC14_2696120</name>
</gene>
<proteinExistence type="predicted"/>
<reference evidence="1" key="1">
    <citation type="journal article" date="2015" name="Nature">
        <title>Complex archaea that bridge the gap between prokaryotes and eukaryotes.</title>
        <authorList>
            <person name="Spang A."/>
            <person name="Saw J.H."/>
            <person name="Jorgensen S.L."/>
            <person name="Zaremba-Niedzwiedzka K."/>
            <person name="Martijn J."/>
            <person name="Lind A.E."/>
            <person name="van Eijk R."/>
            <person name="Schleper C."/>
            <person name="Guy L."/>
            <person name="Ettema T.J."/>
        </authorList>
    </citation>
    <scope>NUCLEOTIDE SEQUENCE</scope>
</reference>
<dbReference type="SUPFAM" id="SSF50447">
    <property type="entry name" value="Translation proteins"/>
    <property type="match status" value="1"/>
</dbReference>
<dbReference type="InterPro" id="IPR009000">
    <property type="entry name" value="Transl_B-barrel_sf"/>
</dbReference>
<evidence type="ECO:0008006" key="2">
    <source>
        <dbReference type="Google" id="ProtNLM"/>
    </source>
</evidence>
<sequence>MEEKKIGFVSNYFGKISVAAVEITEGTVSVGDTLRFFGHTTDFESIVHSMQIEHKSLTDAKKGDSVGVKVPEKVREGDKVYKIVAD</sequence>
<dbReference type="Gene3D" id="2.40.30.10">
    <property type="entry name" value="Translation factors"/>
    <property type="match status" value="1"/>
</dbReference>
<dbReference type="AlphaFoldDB" id="A0A0F8ZH74"/>
<accession>A0A0F8ZH74</accession>
<evidence type="ECO:0000313" key="1">
    <source>
        <dbReference type="EMBL" id="KKK93113.1"/>
    </source>
</evidence>
<dbReference type="EMBL" id="LAZR01047911">
    <property type="protein sequence ID" value="KKK93113.1"/>
    <property type="molecule type" value="Genomic_DNA"/>
</dbReference>
<comment type="caution">
    <text evidence="1">The sequence shown here is derived from an EMBL/GenBank/DDBJ whole genome shotgun (WGS) entry which is preliminary data.</text>
</comment>
<name>A0A0F8ZH74_9ZZZZ</name>
<organism evidence="1">
    <name type="scientific">marine sediment metagenome</name>
    <dbReference type="NCBI Taxonomy" id="412755"/>
    <lineage>
        <taxon>unclassified sequences</taxon>
        <taxon>metagenomes</taxon>
        <taxon>ecological metagenomes</taxon>
    </lineage>
</organism>
<protein>
    <recommendedName>
        <fullName evidence="2">Translation elongation factor EFTu-like domain-containing protein</fullName>
    </recommendedName>
</protein>